<dbReference type="InterPro" id="IPR021109">
    <property type="entry name" value="Peptidase_aspartic_dom_sf"/>
</dbReference>
<dbReference type="EMBL" id="CM029042">
    <property type="protein sequence ID" value="KAG2617722.1"/>
    <property type="molecule type" value="Genomic_DNA"/>
</dbReference>
<evidence type="ECO:0000256" key="1">
    <source>
        <dbReference type="SAM" id="MobiDB-lite"/>
    </source>
</evidence>
<name>A0A8T0TZS0_PANVG</name>
<feature type="region of interest" description="Disordered" evidence="1">
    <location>
        <begin position="283"/>
        <end position="305"/>
    </location>
</feature>
<dbReference type="PANTHER" id="PTHR15503:SF22">
    <property type="entry name" value="TRANSPOSON TY3-I GAG POLYPROTEIN"/>
    <property type="match status" value="1"/>
</dbReference>
<dbReference type="InterPro" id="IPR043502">
    <property type="entry name" value="DNA/RNA_pol_sf"/>
</dbReference>
<dbReference type="Gene3D" id="2.40.70.10">
    <property type="entry name" value="Acid Proteases"/>
    <property type="match status" value="1"/>
</dbReference>
<dbReference type="Pfam" id="PF03732">
    <property type="entry name" value="Retrotrans_gag"/>
    <property type="match status" value="1"/>
</dbReference>
<sequence>MASSTQREDERWDQMTESIDLLFARMGGVERVQSQMAAQLDLSTQVMDQLLRDQNTLAKQMDTTGKTVSNLAQQFSSSTQAPYGRQRVFPADSSSSGEPPVNPSFPAAAHRHAVPKMSFPKFTGANPTIWRDKCLDYFHIFNIPETLWTPTAAMNMDDNAAKWLQVHKLKYGLGTWSEFIAAVESHFGSYAYRDALNDLIALEQEDSLEEYIATFTDLQYQASMHNLGLDEIFFVTHFVKGLKLDIRVSVQSQAPETVKRAVMLAKIQQQLLDSKKLYKPKSFNGLKSQGTMSKSDSRSSSSSSSLWKERQLRDYRKANGLCMYCGDKFDKMHATTCTKRPQAQVHALAINDLDQALTEEVLTQLAVEDSLQEEFEQLSLNALAGTASGEVMRLRATVKNKVMLILLDSGSSHSFVNSSFLSTVGITPVPVSSKKVKLANGQILVSAAIAPDMEWWCQGHTFRTDLQVLELGAYDAILGYDWLKQHSPMTCQWEQHTVEFMEQGKLVTLKGVPPTPLTLSAVQADSFVKWHKGNDIWALAMVDLETPAPSPPSPEIQTLLHEFDDVFAKPATLPPQRVYDHTIPLLPHTTPVNSRPYRYSPVHKDEIERQVKEMLTAGLITHSTSPFASPVALCVSKQNMSCLLLLAFYNLFQFLLALGKISP</sequence>
<dbReference type="Proteomes" id="UP000823388">
    <property type="component" value="Chromosome 3N"/>
</dbReference>
<protein>
    <recommendedName>
        <fullName evidence="2">Retrotransposon gag domain-containing protein</fullName>
    </recommendedName>
</protein>
<comment type="caution">
    <text evidence="3">The sequence shown here is derived from an EMBL/GenBank/DDBJ whole genome shotgun (WGS) entry which is preliminary data.</text>
</comment>
<dbReference type="SUPFAM" id="SSF56672">
    <property type="entry name" value="DNA/RNA polymerases"/>
    <property type="match status" value="1"/>
</dbReference>
<organism evidence="3 4">
    <name type="scientific">Panicum virgatum</name>
    <name type="common">Blackwell switchgrass</name>
    <dbReference type="NCBI Taxonomy" id="38727"/>
    <lineage>
        <taxon>Eukaryota</taxon>
        <taxon>Viridiplantae</taxon>
        <taxon>Streptophyta</taxon>
        <taxon>Embryophyta</taxon>
        <taxon>Tracheophyta</taxon>
        <taxon>Spermatophyta</taxon>
        <taxon>Magnoliopsida</taxon>
        <taxon>Liliopsida</taxon>
        <taxon>Poales</taxon>
        <taxon>Poaceae</taxon>
        <taxon>PACMAD clade</taxon>
        <taxon>Panicoideae</taxon>
        <taxon>Panicodae</taxon>
        <taxon>Paniceae</taxon>
        <taxon>Panicinae</taxon>
        <taxon>Panicum</taxon>
        <taxon>Panicum sect. Hiantes</taxon>
    </lineage>
</organism>
<keyword evidence="4" id="KW-1185">Reference proteome</keyword>
<gene>
    <name evidence="3" type="ORF">PVAP13_3NG183140</name>
</gene>
<dbReference type="Pfam" id="PF08284">
    <property type="entry name" value="RVP_2"/>
    <property type="match status" value="1"/>
</dbReference>
<dbReference type="CDD" id="cd00303">
    <property type="entry name" value="retropepsin_like"/>
    <property type="match status" value="1"/>
</dbReference>
<dbReference type="Gene3D" id="3.10.10.10">
    <property type="entry name" value="HIV Type 1 Reverse Transcriptase, subunit A, domain 1"/>
    <property type="match status" value="1"/>
</dbReference>
<feature type="domain" description="Retrotransposon gag" evidence="2">
    <location>
        <begin position="152"/>
        <end position="243"/>
    </location>
</feature>
<dbReference type="AlphaFoldDB" id="A0A8T0TZS0"/>
<dbReference type="InterPro" id="IPR005162">
    <property type="entry name" value="Retrotrans_gag_dom"/>
</dbReference>
<evidence type="ECO:0000313" key="3">
    <source>
        <dbReference type="EMBL" id="KAG2617722.1"/>
    </source>
</evidence>
<evidence type="ECO:0000313" key="4">
    <source>
        <dbReference type="Proteomes" id="UP000823388"/>
    </source>
</evidence>
<dbReference type="PANTHER" id="PTHR15503">
    <property type="entry name" value="LDOC1 RELATED"/>
    <property type="match status" value="1"/>
</dbReference>
<dbReference type="InterPro" id="IPR032567">
    <property type="entry name" value="RTL1-rel"/>
</dbReference>
<evidence type="ECO:0000259" key="2">
    <source>
        <dbReference type="Pfam" id="PF03732"/>
    </source>
</evidence>
<dbReference type="SUPFAM" id="SSF50630">
    <property type="entry name" value="Acid proteases"/>
    <property type="match status" value="1"/>
</dbReference>
<feature type="region of interest" description="Disordered" evidence="1">
    <location>
        <begin position="75"/>
        <end position="102"/>
    </location>
</feature>
<reference evidence="3" key="1">
    <citation type="submission" date="2020-05" db="EMBL/GenBank/DDBJ databases">
        <title>WGS assembly of Panicum virgatum.</title>
        <authorList>
            <person name="Lovell J.T."/>
            <person name="Jenkins J."/>
            <person name="Shu S."/>
            <person name="Juenger T.E."/>
            <person name="Schmutz J."/>
        </authorList>
    </citation>
    <scope>NUCLEOTIDE SEQUENCE</scope>
    <source>
        <strain evidence="3">AP13</strain>
    </source>
</reference>
<proteinExistence type="predicted"/>
<accession>A0A8T0TZS0</accession>